<reference evidence="2 3" key="1">
    <citation type="submission" date="2019-07" db="EMBL/GenBank/DDBJ databases">
        <title>Draft genome assembly of a fouling barnacle, Amphibalanus amphitrite (Darwin, 1854): The first reference genome for Thecostraca.</title>
        <authorList>
            <person name="Kim W."/>
        </authorList>
    </citation>
    <scope>NUCLEOTIDE SEQUENCE [LARGE SCALE GENOMIC DNA]</scope>
    <source>
        <strain evidence="2">SNU_AA5</strain>
        <tissue evidence="2">Soma without cirri and trophi</tissue>
    </source>
</reference>
<dbReference type="Gene3D" id="2.60.40.10">
    <property type="entry name" value="Immunoglobulins"/>
    <property type="match status" value="1"/>
</dbReference>
<dbReference type="InterPro" id="IPR007110">
    <property type="entry name" value="Ig-like_dom"/>
</dbReference>
<dbReference type="EMBL" id="VIIS01002023">
    <property type="protein sequence ID" value="KAF0289599.1"/>
    <property type="molecule type" value="Genomic_DNA"/>
</dbReference>
<sequence>MSYRQPGYGRRLKQRYTQEWVEDMACRMEDSAATNCTSSKLLGGIHLIGKTIAALAGGDAEWGGPRLVRQPPREVTFSNSSGAEVSCQVVGTPRPQVTWEGRHGAAVTAVPGLRRVTAAGSLLYLPFGSEAYRRDVHAAVVRCRAANAAGAVLSRDVTVRAVVTQPFAVRLADVTVTAGNAAVFQCRVGGSAASHVTDFSWLVGGRPVTGSRSALSSPRLPLQLGPLVKLTEL</sequence>
<organism evidence="2 3">
    <name type="scientific">Amphibalanus amphitrite</name>
    <name type="common">Striped barnacle</name>
    <name type="synonym">Balanus amphitrite</name>
    <dbReference type="NCBI Taxonomy" id="1232801"/>
    <lineage>
        <taxon>Eukaryota</taxon>
        <taxon>Metazoa</taxon>
        <taxon>Ecdysozoa</taxon>
        <taxon>Arthropoda</taxon>
        <taxon>Crustacea</taxon>
        <taxon>Multicrustacea</taxon>
        <taxon>Cirripedia</taxon>
        <taxon>Thoracica</taxon>
        <taxon>Thoracicalcarea</taxon>
        <taxon>Balanomorpha</taxon>
        <taxon>Balanoidea</taxon>
        <taxon>Balanidae</taxon>
        <taxon>Amphibalaninae</taxon>
        <taxon>Amphibalanus</taxon>
    </lineage>
</organism>
<dbReference type="InterPro" id="IPR036179">
    <property type="entry name" value="Ig-like_dom_sf"/>
</dbReference>
<dbReference type="Proteomes" id="UP000440578">
    <property type="component" value="Unassembled WGS sequence"/>
</dbReference>
<gene>
    <name evidence="2" type="primary">Dscam2_7</name>
    <name evidence="2" type="ORF">FJT64_012187</name>
</gene>
<proteinExistence type="predicted"/>
<comment type="caution">
    <text evidence="2">The sequence shown here is derived from an EMBL/GenBank/DDBJ whole genome shotgun (WGS) entry which is preliminary data.</text>
</comment>
<feature type="domain" description="Ig-like" evidence="1">
    <location>
        <begin position="65"/>
        <end position="158"/>
    </location>
</feature>
<evidence type="ECO:0000313" key="3">
    <source>
        <dbReference type="Proteomes" id="UP000440578"/>
    </source>
</evidence>
<dbReference type="PROSITE" id="PS50835">
    <property type="entry name" value="IG_LIKE"/>
    <property type="match status" value="1"/>
</dbReference>
<evidence type="ECO:0000259" key="1">
    <source>
        <dbReference type="PROSITE" id="PS50835"/>
    </source>
</evidence>
<dbReference type="InterPro" id="IPR013783">
    <property type="entry name" value="Ig-like_fold"/>
</dbReference>
<name>A0A6A4V8Z7_AMPAM</name>
<evidence type="ECO:0000313" key="2">
    <source>
        <dbReference type="EMBL" id="KAF0289599.1"/>
    </source>
</evidence>
<keyword evidence="3" id="KW-1185">Reference proteome</keyword>
<accession>A0A6A4V8Z7</accession>
<protein>
    <submittedName>
        <fullName evidence="2">Down syndrome cell adhesion molecule-like protein Dscam2</fullName>
    </submittedName>
</protein>
<dbReference type="OrthoDB" id="5969272at2759"/>
<dbReference type="SUPFAM" id="SSF48726">
    <property type="entry name" value="Immunoglobulin"/>
    <property type="match status" value="2"/>
</dbReference>
<dbReference type="AlphaFoldDB" id="A0A6A4V8Z7"/>